<keyword evidence="2 6" id="KW-0812">Transmembrane</keyword>
<evidence type="ECO:0000256" key="2">
    <source>
        <dbReference type="ARBA" id="ARBA00022692"/>
    </source>
</evidence>
<feature type="transmembrane region" description="Helical" evidence="6">
    <location>
        <begin position="329"/>
        <end position="350"/>
    </location>
</feature>
<feature type="compositionally biased region" description="Basic and acidic residues" evidence="5">
    <location>
        <begin position="413"/>
        <end position="434"/>
    </location>
</feature>
<evidence type="ECO:0000313" key="7">
    <source>
        <dbReference type="EMBL" id="KZV90114.1"/>
    </source>
</evidence>
<comment type="subcellular location">
    <subcellularLocation>
        <location evidence="1">Membrane</location>
        <topology evidence="1">Multi-pass membrane protein</topology>
    </subcellularLocation>
</comment>
<name>A0A165G7Y1_EXIGL</name>
<feature type="region of interest" description="Disordered" evidence="5">
    <location>
        <begin position="1"/>
        <end position="93"/>
    </location>
</feature>
<feature type="compositionally biased region" description="Pro residues" evidence="5">
    <location>
        <begin position="73"/>
        <end position="82"/>
    </location>
</feature>
<dbReference type="InterPro" id="IPR019325">
    <property type="entry name" value="NEDD4/Bsd2"/>
</dbReference>
<dbReference type="GO" id="GO:0048471">
    <property type="term" value="C:perinuclear region of cytoplasm"/>
    <property type="evidence" value="ECO:0007669"/>
    <property type="project" value="TreeGrafter"/>
</dbReference>
<dbReference type="Proteomes" id="UP000077266">
    <property type="component" value="Unassembled WGS sequence"/>
</dbReference>
<dbReference type="STRING" id="1314781.A0A165G7Y1"/>
<protein>
    <submittedName>
        <fullName evidence="7">Uncharacterized protein</fullName>
    </submittedName>
</protein>
<sequence length="434" mass="47702">MPAARYTALPNERDDEMEAAFESDDDDRDDQATRPMLVHSTNSTPTHRRSYSTATATTTPGGYDFEQVYDYDYPPPGSPPRPSSTALPNDIGNSNGQMPSGPIWRPAEGGNLLQRGLRSLFPQGLYARLPTTGRARAIGGGLDNDGVFANVVAKPVNPARVQTTEDGVHVMPEEAQKDAPPSYAAAQADAVPPYWETTVHAPSSAVPGEMIVDGLPSGTLFSFLWNMLISLSFNFVGFLLTYLLHTTHAAKYGSRAGLGVTLLQYGFALRNRELEGPVQQEQWPWEIEQPADPLGSEPTPTPTTNSSLPASTLTPELNNPTMMPYPQEWIAFFLMTLGWFLLLTSFLSYWRVKRWEHQILQSAAQPTGESVERDRAVRRNLQHIFGVQFSTRPARAAPEAQPDLEAGRAAGGGEEHLSDEERRLRDDLRAAGLI</sequence>
<evidence type="ECO:0000256" key="6">
    <source>
        <dbReference type="SAM" id="Phobius"/>
    </source>
</evidence>
<evidence type="ECO:0000256" key="4">
    <source>
        <dbReference type="ARBA" id="ARBA00023136"/>
    </source>
</evidence>
<dbReference type="PANTHER" id="PTHR13396">
    <property type="entry name" value="NEDD4 FAMILY INTERACTING PROTEIN 1/2"/>
    <property type="match status" value="1"/>
</dbReference>
<dbReference type="CDD" id="cd22212">
    <property type="entry name" value="NDFIP-like"/>
    <property type="match status" value="1"/>
</dbReference>
<organism evidence="7 8">
    <name type="scientific">Exidia glandulosa HHB12029</name>
    <dbReference type="NCBI Taxonomy" id="1314781"/>
    <lineage>
        <taxon>Eukaryota</taxon>
        <taxon>Fungi</taxon>
        <taxon>Dikarya</taxon>
        <taxon>Basidiomycota</taxon>
        <taxon>Agaricomycotina</taxon>
        <taxon>Agaricomycetes</taxon>
        <taxon>Auriculariales</taxon>
        <taxon>Exidiaceae</taxon>
        <taxon>Exidia</taxon>
    </lineage>
</organism>
<keyword evidence="8" id="KW-1185">Reference proteome</keyword>
<evidence type="ECO:0000256" key="3">
    <source>
        <dbReference type="ARBA" id="ARBA00022989"/>
    </source>
</evidence>
<dbReference type="AlphaFoldDB" id="A0A165G7Y1"/>
<dbReference type="GO" id="GO:0016020">
    <property type="term" value="C:membrane"/>
    <property type="evidence" value="ECO:0007669"/>
    <property type="project" value="UniProtKB-SubCell"/>
</dbReference>
<proteinExistence type="predicted"/>
<dbReference type="GO" id="GO:0031398">
    <property type="term" value="P:positive regulation of protein ubiquitination"/>
    <property type="evidence" value="ECO:0007669"/>
    <property type="project" value="TreeGrafter"/>
</dbReference>
<evidence type="ECO:0000313" key="8">
    <source>
        <dbReference type="Proteomes" id="UP000077266"/>
    </source>
</evidence>
<feature type="compositionally biased region" description="Acidic residues" evidence="5">
    <location>
        <begin position="13"/>
        <end position="29"/>
    </location>
</feature>
<dbReference type="Pfam" id="PF10176">
    <property type="entry name" value="NEDD4_Bsd2"/>
    <property type="match status" value="1"/>
</dbReference>
<dbReference type="GO" id="GO:0005783">
    <property type="term" value="C:endoplasmic reticulum"/>
    <property type="evidence" value="ECO:0007669"/>
    <property type="project" value="TreeGrafter"/>
</dbReference>
<feature type="region of interest" description="Disordered" evidence="5">
    <location>
        <begin position="393"/>
        <end position="434"/>
    </location>
</feature>
<dbReference type="PANTHER" id="PTHR13396:SF5">
    <property type="entry name" value="NEDD4 FAMILY INTERACTING PROTEIN"/>
    <property type="match status" value="1"/>
</dbReference>
<evidence type="ECO:0000256" key="1">
    <source>
        <dbReference type="ARBA" id="ARBA00004141"/>
    </source>
</evidence>
<keyword evidence="4 6" id="KW-0472">Membrane</keyword>
<feature type="region of interest" description="Disordered" evidence="5">
    <location>
        <begin position="289"/>
        <end position="315"/>
    </location>
</feature>
<feature type="compositionally biased region" description="Low complexity" evidence="5">
    <location>
        <begin position="302"/>
        <end position="315"/>
    </location>
</feature>
<dbReference type="EMBL" id="KV426056">
    <property type="protein sequence ID" value="KZV90114.1"/>
    <property type="molecule type" value="Genomic_DNA"/>
</dbReference>
<evidence type="ECO:0000256" key="5">
    <source>
        <dbReference type="SAM" id="MobiDB-lite"/>
    </source>
</evidence>
<keyword evidence="3 6" id="KW-1133">Transmembrane helix</keyword>
<gene>
    <name evidence="7" type="ORF">EXIGLDRAFT_838054</name>
</gene>
<reference evidence="7 8" key="1">
    <citation type="journal article" date="2016" name="Mol. Biol. Evol.">
        <title>Comparative Genomics of Early-Diverging Mushroom-Forming Fungi Provides Insights into the Origins of Lignocellulose Decay Capabilities.</title>
        <authorList>
            <person name="Nagy L.G."/>
            <person name="Riley R."/>
            <person name="Tritt A."/>
            <person name="Adam C."/>
            <person name="Daum C."/>
            <person name="Floudas D."/>
            <person name="Sun H."/>
            <person name="Yadav J.S."/>
            <person name="Pangilinan J."/>
            <person name="Larsson K.H."/>
            <person name="Matsuura K."/>
            <person name="Barry K."/>
            <person name="Labutti K."/>
            <person name="Kuo R."/>
            <person name="Ohm R.A."/>
            <person name="Bhattacharya S.S."/>
            <person name="Shirouzu T."/>
            <person name="Yoshinaga Y."/>
            <person name="Martin F.M."/>
            <person name="Grigoriev I.V."/>
            <person name="Hibbett D.S."/>
        </authorList>
    </citation>
    <scope>NUCLEOTIDE SEQUENCE [LARGE SCALE GENOMIC DNA]</scope>
    <source>
        <strain evidence="7 8">HHB12029</strain>
    </source>
</reference>
<feature type="transmembrane region" description="Helical" evidence="6">
    <location>
        <begin position="223"/>
        <end position="244"/>
    </location>
</feature>
<dbReference type="GO" id="GO:0006511">
    <property type="term" value="P:ubiquitin-dependent protein catabolic process"/>
    <property type="evidence" value="ECO:0007669"/>
    <property type="project" value="TreeGrafter"/>
</dbReference>
<dbReference type="InParanoid" id="A0A165G7Y1"/>
<dbReference type="OrthoDB" id="10003116at2759"/>
<dbReference type="GO" id="GO:0005794">
    <property type="term" value="C:Golgi apparatus"/>
    <property type="evidence" value="ECO:0007669"/>
    <property type="project" value="TreeGrafter"/>
</dbReference>
<accession>A0A165G7Y1</accession>
<dbReference type="FunCoup" id="A0A165G7Y1">
    <property type="interactions" value="160"/>
</dbReference>
<dbReference type="GO" id="GO:0007034">
    <property type="term" value="P:vacuolar transport"/>
    <property type="evidence" value="ECO:0007669"/>
    <property type="project" value="InterPro"/>
</dbReference>
<dbReference type="GO" id="GO:0030001">
    <property type="term" value="P:metal ion transport"/>
    <property type="evidence" value="ECO:0007669"/>
    <property type="project" value="InterPro"/>
</dbReference>